<protein>
    <submittedName>
        <fullName evidence="1">Uncharacterized protein</fullName>
    </submittedName>
</protein>
<accession>X1BTU5</accession>
<dbReference type="AlphaFoldDB" id="X1BTU5"/>
<organism evidence="1">
    <name type="scientific">marine sediment metagenome</name>
    <dbReference type="NCBI Taxonomy" id="412755"/>
    <lineage>
        <taxon>unclassified sequences</taxon>
        <taxon>metagenomes</taxon>
        <taxon>ecological metagenomes</taxon>
    </lineage>
</organism>
<proteinExistence type="predicted"/>
<dbReference type="EMBL" id="BART01026568">
    <property type="protein sequence ID" value="GAG98450.1"/>
    <property type="molecule type" value="Genomic_DNA"/>
</dbReference>
<gene>
    <name evidence="1" type="ORF">S01H4_47346</name>
</gene>
<reference evidence="1" key="1">
    <citation type="journal article" date="2014" name="Front. Microbiol.">
        <title>High frequency of phylogenetically diverse reductive dehalogenase-homologous genes in deep subseafloor sedimentary metagenomes.</title>
        <authorList>
            <person name="Kawai M."/>
            <person name="Futagami T."/>
            <person name="Toyoda A."/>
            <person name="Takaki Y."/>
            <person name="Nishi S."/>
            <person name="Hori S."/>
            <person name="Arai W."/>
            <person name="Tsubouchi T."/>
            <person name="Morono Y."/>
            <person name="Uchiyama I."/>
            <person name="Ito T."/>
            <person name="Fujiyama A."/>
            <person name="Inagaki F."/>
            <person name="Takami H."/>
        </authorList>
    </citation>
    <scope>NUCLEOTIDE SEQUENCE</scope>
    <source>
        <strain evidence="1">Expedition CK06-06</strain>
    </source>
</reference>
<evidence type="ECO:0000313" key="1">
    <source>
        <dbReference type="EMBL" id="GAG98450.1"/>
    </source>
</evidence>
<name>X1BTU5_9ZZZZ</name>
<sequence>MKAREDGKKKQLKKPLEEKVDYSEFIKLFMYSDTGHLARFSFDIWTTLKTIADLVAPFSWIFLRDPRLKQAFELIYSVLREKRGELKQLSIKATEKEKYNKNLHQVIGDLEYYLTEVGIPIRNISKQELRKAFKKLGEEK</sequence>
<comment type="caution">
    <text evidence="1">The sequence shown here is derived from an EMBL/GenBank/DDBJ whole genome shotgun (WGS) entry which is preliminary data.</text>
</comment>